<dbReference type="PANTHER" id="PTHR47843">
    <property type="entry name" value="BTB DOMAIN-CONTAINING PROTEIN-RELATED"/>
    <property type="match status" value="1"/>
</dbReference>
<comment type="caution">
    <text evidence="2">The sequence shown here is derived from an EMBL/GenBank/DDBJ whole genome shotgun (WGS) entry which is preliminary data.</text>
</comment>
<dbReference type="Gene3D" id="3.30.710.10">
    <property type="entry name" value="Potassium Channel Kv1.1, Chain A"/>
    <property type="match status" value="1"/>
</dbReference>
<dbReference type="PANTHER" id="PTHR47843:SF2">
    <property type="entry name" value="BTB DOMAIN-CONTAINING PROTEIN"/>
    <property type="match status" value="1"/>
</dbReference>
<feature type="domain" description="BTB" evidence="1">
    <location>
        <begin position="41"/>
        <end position="124"/>
    </location>
</feature>
<dbReference type="Proteomes" id="UP001172673">
    <property type="component" value="Unassembled WGS sequence"/>
</dbReference>
<accession>A0AA38WYY0</accession>
<dbReference type="AlphaFoldDB" id="A0AA38WYY0"/>
<dbReference type="Pfam" id="PF00651">
    <property type="entry name" value="BTB"/>
    <property type="match status" value="1"/>
</dbReference>
<keyword evidence="3" id="KW-1185">Reference proteome</keyword>
<protein>
    <recommendedName>
        <fullName evidence="1">BTB domain-containing protein</fullName>
    </recommendedName>
</protein>
<organism evidence="2 3">
    <name type="scientific">Cladophialophora chaetospira</name>
    <dbReference type="NCBI Taxonomy" id="386627"/>
    <lineage>
        <taxon>Eukaryota</taxon>
        <taxon>Fungi</taxon>
        <taxon>Dikarya</taxon>
        <taxon>Ascomycota</taxon>
        <taxon>Pezizomycotina</taxon>
        <taxon>Eurotiomycetes</taxon>
        <taxon>Chaetothyriomycetidae</taxon>
        <taxon>Chaetothyriales</taxon>
        <taxon>Herpotrichiellaceae</taxon>
        <taxon>Cladophialophora</taxon>
    </lineage>
</organism>
<dbReference type="InterPro" id="IPR011333">
    <property type="entry name" value="SKP1/BTB/POZ_sf"/>
</dbReference>
<name>A0AA38WYY0_9EURO</name>
<sequence length="237" mass="27212">MVSPKRPREDTYEVLPSNSKRLCFATDSSIIPIIVSPIKIKFLVHETILSRFKWFKACLKPGLKEHEEKKIDLPEEDPAAIAIIIEWMYAKIVRPDRNDIKELANGYIAADKYSMPELANAIMDQIRLSAYRTVDGQRIHIIAPPAWLQQIWPNTSEGSPLREYALDYLHYSMSVAPDLYRSEESLSARLLKTKMMEDGEIGLELLWYFADVGRAVQNPSKQVGCYYHVHEEGGRCK</sequence>
<reference evidence="2" key="1">
    <citation type="submission" date="2022-10" db="EMBL/GenBank/DDBJ databases">
        <title>Culturing micro-colonial fungi from biological soil crusts in the Mojave desert and describing Neophaeococcomyces mojavensis, and introducing the new genera and species Taxawa tesnikishii.</title>
        <authorList>
            <person name="Kurbessoian T."/>
            <person name="Stajich J.E."/>
        </authorList>
    </citation>
    <scope>NUCLEOTIDE SEQUENCE</scope>
    <source>
        <strain evidence="2">TK_41</strain>
    </source>
</reference>
<dbReference type="InterPro" id="IPR000210">
    <property type="entry name" value="BTB/POZ_dom"/>
</dbReference>
<evidence type="ECO:0000313" key="2">
    <source>
        <dbReference type="EMBL" id="KAJ9603700.1"/>
    </source>
</evidence>
<gene>
    <name evidence="2" type="ORF">H2200_011886</name>
</gene>
<evidence type="ECO:0000313" key="3">
    <source>
        <dbReference type="Proteomes" id="UP001172673"/>
    </source>
</evidence>
<dbReference type="EMBL" id="JAPDRK010000021">
    <property type="protein sequence ID" value="KAJ9603700.1"/>
    <property type="molecule type" value="Genomic_DNA"/>
</dbReference>
<proteinExistence type="predicted"/>
<evidence type="ECO:0000259" key="1">
    <source>
        <dbReference type="Pfam" id="PF00651"/>
    </source>
</evidence>
<dbReference type="SUPFAM" id="SSF54695">
    <property type="entry name" value="POZ domain"/>
    <property type="match status" value="1"/>
</dbReference>